<organism evidence="2 3">
    <name type="scientific">Kipferlia bialata</name>
    <dbReference type="NCBI Taxonomy" id="797122"/>
    <lineage>
        <taxon>Eukaryota</taxon>
        <taxon>Metamonada</taxon>
        <taxon>Carpediemonas-like organisms</taxon>
        <taxon>Kipferlia</taxon>
    </lineage>
</organism>
<feature type="compositionally biased region" description="Basic and acidic residues" evidence="1">
    <location>
        <begin position="97"/>
        <end position="132"/>
    </location>
</feature>
<dbReference type="EMBL" id="BDIP01000842">
    <property type="protein sequence ID" value="GIQ82867.1"/>
    <property type="molecule type" value="Genomic_DNA"/>
</dbReference>
<feature type="region of interest" description="Disordered" evidence="1">
    <location>
        <begin position="95"/>
        <end position="132"/>
    </location>
</feature>
<protein>
    <submittedName>
        <fullName evidence="2">Uncharacterized protein</fullName>
    </submittedName>
</protein>
<evidence type="ECO:0000313" key="3">
    <source>
        <dbReference type="Proteomes" id="UP000265618"/>
    </source>
</evidence>
<reference evidence="2 3" key="1">
    <citation type="journal article" date="2018" name="PLoS ONE">
        <title>The draft genome of Kipferlia bialata reveals reductive genome evolution in fornicate parasites.</title>
        <authorList>
            <person name="Tanifuji G."/>
            <person name="Takabayashi S."/>
            <person name="Kume K."/>
            <person name="Takagi M."/>
            <person name="Nakayama T."/>
            <person name="Kamikawa R."/>
            <person name="Inagaki Y."/>
            <person name="Hashimoto T."/>
        </authorList>
    </citation>
    <scope>NUCLEOTIDE SEQUENCE [LARGE SCALE GENOMIC DNA]</scope>
    <source>
        <strain evidence="2">NY0173</strain>
    </source>
</reference>
<sequence length="181" mass="21580">MGYPIVMPKDGGTLRIGALVSVIGGYTGYDMGELVGADMAQQGYVLVKWDHNGSTSGMNATELEYVYPLTEETAWMEEEERGRLERERQNQLAAEWKNQEKERRSEEVAKWEREERERRAKGVAEWEREERERRIDEIAQWERAERERRAKVVAKWEREERERRDKVVAEWDREDRDGHKH</sequence>
<accession>A0A9K3CUS4</accession>
<evidence type="ECO:0000313" key="2">
    <source>
        <dbReference type="EMBL" id="GIQ82867.1"/>
    </source>
</evidence>
<gene>
    <name evidence="2" type="ORF">KIPB_004086</name>
</gene>
<evidence type="ECO:0000256" key="1">
    <source>
        <dbReference type="SAM" id="MobiDB-lite"/>
    </source>
</evidence>
<proteinExistence type="predicted"/>
<comment type="caution">
    <text evidence="2">The sequence shown here is derived from an EMBL/GenBank/DDBJ whole genome shotgun (WGS) entry which is preliminary data.</text>
</comment>
<dbReference type="Proteomes" id="UP000265618">
    <property type="component" value="Unassembled WGS sequence"/>
</dbReference>
<keyword evidence="3" id="KW-1185">Reference proteome</keyword>
<dbReference type="AlphaFoldDB" id="A0A9K3CUS4"/>
<name>A0A9K3CUS4_9EUKA</name>